<feature type="region of interest" description="Disordered" evidence="1">
    <location>
        <begin position="120"/>
        <end position="178"/>
    </location>
</feature>
<organism evidence="3">
    <name type="scientific">Corethron hystrix</name>
    <dbReference type="NCBI Taxonomy" id="216773"/>
    <lineage>
        <taxon>Eukaryota</taxon>
        <taxon>Sar</taxon>
        <taxon>Stramenopiles</taxon>
        <taxon>Ochrophyta</taxon>
        <taxon>Bacillariophyta</taxon>
        <taxon>Coscinodiscophyceae</taxon>
        <taxon>Corethrophycidae</taxon>
        <taxon>Corethrales</taxon>
        <taxon>Corethraceae</taxon>
        <taxon>Corethron</taxon>
    </lineage>
</organism>
<name>A0A7S1B4Z4_9STRA</name>
<reference evidence="3" key="1">
    <citation type="submission" date="2021-01" db="EMBL/GenBank/DDBJ databases">
        <authorList>
            <person name="Corre E."/>
            <person name="Pelletier E."/>
            <person name="Niang G."/>
            <person name="Scheremetjew M."/>
            <person name="Finn R."/>
            <person name="Kale V."/>
            <person name="Holt S."/>
            <person name="Cochrane G."/>
            <person name="Meng A."/>
            <person name="Brown T."/>
            <person name="Cohen L."/>
        </authorList>
    </citation>
    <scope>NUCLEOTIDE SEQUENCE</scope>
    <source>
        <strain evidence="3">308</strain>
    </source>
</reference>
<proteinExistence type="predicted"/>
<evidence type="ECO:0000313" key="3">
    <source>
        <dbReference type="EMBL" id="CAD8874893.1"/>
    </source>
</evidence>
<dbReference type="PANTHER" id="PTHR33418">
    <property type="entry name" value="HELICASE-ASSOCIATED"/>
    <property type="match status" value="1"/>
</dbReference>
<dbReference type="Pfam" id="PF03457">
    <property type="entry name" value="HA"/>
    <property type="match status" value="4"/>
</dbReference>
<dbReference type="PANTHER" id="PTHR33418:SF1">
    <property type="entry name" value="HELICASE-ASSOCIATED DOMAIN-CONTAINING PROTEIN"/>
    <property type="match status" value="1"/>
</dbReference>
<feature type="domain" description="Helicase-associated" evidence="2">
    <location>
        <begin position="326"/>
        <end position="382"/>
    </location>
</feature>
<dbReference type="Gene3D" id="6.10.140.530">
    <property type="match status" value="4"/>
</dbReference>
<dbReference type="InterPro" id="IPR005114">
    <property type="entry name" value="Helicase_assoc"/>
</dbReference>
<feature type="domain" description="Helicase-associated" evidence="2">
    <location>
        <begin position="729"/>
        <end position="798"/>
    </location>
</feature>
<feature type="compositionally biased region" description="Basic and acidic residues" evidence="1">
    <location>
        <begin position="128"/>
        <end position="137"/>
    </location>
</feature>
<gene>
    <name evidence="3" type="ORF">CHYS00102_LOCUS2068</name>
</gene>
<feature type="region of interest" description="Disordered" evidence="1">
    <location>
        <begin position="24"/>
        <end position="76"/>
    </location>
</feature>
<feature type="compositionally biased region" description="Polar residues" evidence="1">
    <location>
        <begin position="41"/>
        <end position="58"/>
    </location>
</feature>
<feature type="domain" description="Helicase-associated" evidence="2">
    <location>
        <begin position="456"/>
        <end position="526"/>
    </location>
</feature>
<dbReference type="AlphaFoldDB" id="A0A7S1B4Z4"/>
<feature type="domain" description="Helicase-associated" evidence="2">
    <location>
        <begin position="592"/>
        <end position="659"/>
    </location>
</feature>
<evidence type="ECO:0000256" key="1">
    <source>
        <dbReference type="SAM" id="MobiDB-lite"/>
    </source>
</evidence>
<accession>A0A7S1B4Z4</accession>
<dbReference type="EMBL" id="HBFR01003025">
    <property type="protein sequence ID" value="CAD8874893.1"/>
    <property type="molecule type" value="Transcribed_RNA"/>
</dbReference>
<evidence type="ECO:0000259" key="2">
    <source>
        <dbReference type="Pfam" id="PF03457"/>
    </source>
</evidence>
<sequence>MKTRSSSQTKIIIQLSTCEKNKTLNKNTVPEKKLKKSKKSFTNFSEEMNGPKNTSGLISTAEDAPSSYSHRKDGRPRRHAAIIANDNLIAIQADDVLQSSVGHIGKRTAGFLSSPIYAVKPKKKRKKGAAEDPKDEQGSANYPASHRTKRGSKGTKTSSSEAKFSVADRAGNVSTSRRSARYHFSNQVSPLPLYALDENTDGFVSVARHRSSTVKKKDQSQTIPMLNGDKTRKSNILLSLSPSSDKEEFSPVQAFTQNENSNNDLNDWKEREKRAWDNLLIIFRQTSLSDNEGKEAPATGDSSPPPEANTIISILHEISQVDMHGLQWACRFGALLSYRANHGHAEVPRDYRGRLGSWVHCQRNHRESMDNKRRICLDAIGFRWFGETNELDASITVMDPCYAEVSAAANVIKPPKAEGSTLGFKLDRKKIRKALTALRKEGRGAGSPAGLLARNTKWEEKYFILHDYVAEHGHAYVPLREPAGGLGQWVADQRRSMASSAGKSKCKERRSPLTPARILALESLGFWWGRMVDANDVKLVLEQLSTHRKRKDGWEDITRGVDEDAIKVAMEDLKLEATENGNVENGEMGFHSRWVAKFHQLLEFLREHGHTLVPGKHPGGLGQWVSDQRKYIATAARYKGDISGLKTPLTPARIGALGAAKFWWGMSVDADDVDAVLEMLCKRGRFRGKCLEEKCDYDPEDLNTALANLRGDTEKKEGRRGVSNYNAGKWEKKFQLLVKYVHLHNHTHVPGRYPGGLGQWAADQRKFMVTLVALERKRSKLKSPLTLLRIKTLEAIKFWWGMSVAAKDVKRVIEGLQKCAPDKLDSLENVTTCVIGESEAEVGPTPLH</sequence>
<protein>
    <recommendedName>
        <fullName evidence="2">Helicase-associated domain-containing protein</fullName>
    </recommendedName>
</protein>